<dbReference type="OrthoDB" id="2059289at2"/>
<dbReference type="Proteomes" id="UP000095765">
    <property type="component" value="Unassembled WGS sequence"/>
</dbReference>
<name>A0A174QDN1_9FIRM</name>
<dbReference type="EMBL" id="QVME01000005">
    <property type="protein sequence ID" value="RGE67348.1"/>
    <property type="molecule type" value="Genomic_DNA"/>
</dbReference>
<evidence type="ECO:0008006" key="5">
    <source>
        <dbReference type="Google" id="ProtNLM"/>
    </source>
</evidence>
<reference evidence="2 4" key="2">
    <citation type="submission" date="2018-08" db="EMBL/GenBank/DDBJ databases">
        <title>A genome reference for cultivated species of the human gut microbiota.</title>
        <authorList>
            <person name="Zou Y."/>
            <person name="Xue W."/>
            <person name="Luo G."/>
        </authorList>
    </citation>
    <scope>NUCLEOTIDE SEQUENCE [LARGE SCALE GENOMIC DNA]</scope>
    <source>
        <strain evidence="2 4">TF05-12AC</strain>
    </source>
</reference>
<dbReference type="RefSeq" id="WP_006874028.1">
    <property type="nucleotide sequence ID" value="NZ_CABIWA010000008.1"/>
</dbReference>
<reference evidence="1 3" key="1">
    <citation type="submission" date="2015-09" db="EMBL/GenBank/DDBJ databases">
        <authorList>
            <consortium name="Pathogen Informatics"/>
        </authorList>
    </citation>
    <scope>NUCLEOTIDE SEQUENCE [LARGE SCALE GENOMIC DNA]</scope>
    <source>
        <strain evidence="1 3">2789STDY5834939</strain>
    </source>
</reference>
<evidence type="ECO:0000313" key="2">
    <source>
        <dbReference type="EMBL" id="RGE67348.1"/>
    </source>
</evidence>
<dbReference type="GeneID" id="63973839"/>
<sequence>MEKERLAEYLEQYHMGALNAATSRELELTFGIKGIQVRHMVNALRRDGVPIASNGSGYFYAATDQEVRATIAHLTRRISGIAAAIRGLDRTLEREDTAQTRLPLDGGDTP</sequence>
<gene>
    <name evidence="2" type="ORF">DXC40_11155</name>
    <name evidence="1" type="ORF">ERS852551_01644</name>
</gene>
<evidence type="ECO:0000313" key="3">
    <source>
        <dbReference type="Proteomes" id="UP000095765"/>
    </source>
</evidence>
<organism evidence="1 3">
    <name type="scientific">Anaerotruncus colihominis</name>
    <dbReference type="NCBI Taxonomy" id="169435"/>
    <lineage>
        <taxon>Bacteria</taxon>
        <taxon>Bacillati</taxon>
        <taxon>Bacillota</taxon>
        <taxon>Clostridia</taxon>
        <taxon>Eubacteriales</taxon>
        <taxon>Oscillospiraceae</taxon>
        <taxon>Anaerotruncus</taxon>
    </lineage>
</organism>
<dbReference type="Proteomes" id="UP000260828">
    <property type="component" value="Unassembled WGS sequence"/>
</dbReference>
<dbReference type="EMBL" id="CZBE01000010">
    <property type="protein sequence ID" value="CUP69926.1"/>
    <property type="molecule type" value="Genomic_DNA"/>
</dbReference>
<evidence type="ECO:0000313" key="1">
    <source>
        <dbReference type="EMBL" id="CUP69926.1"/>
    </source>
</evidence>
<evidence type="ECO:0000313" key="4">
    <source>
        <dbReference type="Proteomes" id="UP000260828"/>
    </source>
</evidence>
<dbReference type="AlphaFoldDB" id="A0A174QDN1"/>
<accession>A0A174QDN1</accession>
<proteinExistence type="predicted"/>
<protein>
    <recommendedName>
        <fullName evidence="5">DNA-binding protein</fullName>
    </recommendedName>
</protein>